<dbReference type="Proteomes" id="UP000027471">
    <property type="component" value="Unassembled WGS sequence"/>
</dbReference>
<dbReference type="AlphaFoldDB" id="A0A074JKY1"/>
<evidence type="ECO:0000313" key="4">
    <source>
        <dbReference type="Proteomes" id="UP000027471"/>
    </source>
</evidence>
<dbReference type="OrthoDB" id="8537236at2"/>
<dbReference type="InterPro" id="IPR000835">
    <property type="entry name" value="HTH_MarR-typ"/>
</dbReference>
<dbReference type="SUPFAM" id="SSF46785">
    <property type="entry name" value="Winged helix' DNA-binding domain"/>
    <property type="match status" value="1"/>
</dbReference>
<dbReference type="Pfam" id="PF13412">
    <property type="entry name" value="HTH_24"/>
    <property type="match status" value="1"/>
</dbReference>
<sequence>MAGARSKMQEDVRFQILRLLEDNPEMSQRDLAREVGISTGSANYVLKALIEKGFVKLGNFRAAQDKRRYAYVLTPRGAAEKAEITKRFLARKVAEYEALKAEIAQLRGEIDDGDMRPAAKRR</sequence>
<dbReference type="InterPro" id="IPR036390">
    <property type="entry name" value="WH_DNA-bd_sf"/>
</dbReference>
<dbReference type="InterPro" id="IPR026433">
    <property type="entry name" value="MarR_EPS"/>
</dbReference>
<comment type="caution">
    <text evidence="3">The sequence shown here is derived from an EMBL/GenBank/DDBJ whole genome shotgun (WGS) entry which is preliminary data.</text>
</comment>
<dbReference type="InterPro" id="IPR039422">
    <property type="entry name" value="MarR/SlyA-like"/>
</dbReference>
<protein>
    <recommendedName>
        <fullName evidence="2">HTH marR-type domain-containing protein</fullName>
    </recommendedName>
</protein>
<dbReference type="PANTHER" id="PTHR33164">
    <property type="entry name" value="TRANSCRIPTIONAL REGULATOR, MARR FAMILY"/>
    <property type="match status" value="1"/>
</dbReference>
<keyword evidence="1" id="KW-0175">Coiled coil</keyword>
<dbReference type="PANTHER" id="PTHR33164:SF43">
    <property type="entry name" value="HTH-TYPE TRANSCRIPTIONAL REPRESSOR YETL"/>
    <property type="match status" value="1"/>
</dbReference>
<keyword evidence="4" id="KW-1185">Reference proteome</keyword>
<accession>A0A074JKY1</accession>
<organism evidence="3 4">
    <name type="scientific">Thioclava indica</name>
    <dbReference type="NCBI Taxonomy" id="1353528"/>
    <lineage>
        <taxon>Bacteria</taxon>
        <taxon>Pseudomonadati</taxon>
        <taxon>Pseudomonadota</taxon>
        <taxon>Alphaproteobacteria</taxon>
        <taxon>Rhodobacterales</taxon>
        <taxon>Paracoccaceae</taxon>
        <taxon>Thioclava</taxon>
    </lineage>
</organism>
<dbReference type="eggNOG" id="COG1846">
    <property type="taxonomic scope" value="Bacteria"/>
</dbReference>
<dbReference type="STRING" id="1353528.DT23_17195"/>
<dbReference type="Gene3D" id="1.10.10.10">
    <property type="entry name" value="Winged helix-like DNA-binding domain superfamily/Winged helix DNA-binding domain"/>
    <property type="match status" value="1"/>
</dbReference>
<dbReference type="CDD" id="cd00090">
    <property type="entry name" value="HTH_ARSR"/>
    <property type="match status" value="1"/>
</dbReference>
<dbReference type="InterPro" id="IPR011991">
    <property type="entry name" value="ArsR-like_HTH"/>
</dbReference>
<evidence type="ECO:0000259" key="2">
    <source>
        <dbReference type="SMART" id="SM00347"/>
    </source>
</evidence>
<dbReference type="SMART" id="SM00347">
    <property type="entry name" value="HTH_MARR"/>
    <property type="match status" value="1"/>
</dbReference>
<proteinExistence type="predicted"/>
<reference evidence="3 4" key="1">
    <citation type="journal article" date="2015" name="Antonie Van Leeuwenhoek">
        <title>Thioclava indica sp. nov., isolated from surface seawater of the Indian Ocean.</title>
        <authorList>
            <person name="Liu Y."/>
            <person name="Lai Q."/>
            <person name="Du J."/>
            <person name="Xu H."/>
            <person name="Jiang L."/>
            <person name="Shao Z."/>
        </authorList>
    </citation>
    <scope>NUCLEOTIDE SEQUENCE [LARGE SCALE GENOMIC DNA]</scope>
    <source>
        <strain evidence="3 4">DT23-4</strain>
    </source>
</reference>
<dbReference type="EMBL" id="AUNB01000043">
    <property type="protein sequence ID" value="KEO57104.1"/>
    <property type="molecule type" value="Genomic_DNA"/>
</dbReference>
<evidence type="ECO:0000256" key="1">
    <source>
        <dbReference type="SAM" id="Coils"/>
    </source>
</evidence>
<name>A0A074JKY1_9RHOB</name>
<dbReference type="GO" id="GO:0003700">
    <property type="term" value="F:DNA-binding transcription factor activity"/>
    <property type="evidence" value="ECO:0007669"/>
    <property type="project" value="InterPro"/>
</dbReference>
<gene>
    <name evidence="3" type="ORF">DT23_17195</name>
</gene>
<dbReference type="GO" id="GO:0006950">
    <property type="term" value="P:response to stress"/>
    <property type="evidence" value="ECO:0007669"/>
    <property type="project" value="TreeGrafter"/>
</dbReference>
<dbReference type="NCBIfam" id="TIGR04176">
    <property type="entry name" value="MarR_EPS"/>
    <property type="match status" value="1"/>
</dbReference>
<dbReference type="InterPro" id="IPR036388">
    <property type="entry name" value="WH-like_DNA-bd_sf"/>
</dbReference>
<feature type="coiled-coil region" evidence="1">
    <location>
        <begin position="79"/>
        <end position="116"/>
    </location>
</feature>
<evidence type="ECO:0000313" key="3">
    <source>
        <dbReference type="EMBL" id="KEO57104.1"/>
    </source>
</evidence>
<feature type="domain" description="HTH marR-type" evidence="2">
    <location>
        <begin position="5"/>
        <end position="108"/>
    </location>
</feature>